<gene>
    <name evidence="2" type="ORF">AWRI4620_LOCUS8088</name>
</gene>
<dbReference type="AlphaFoldDB" id="A0A9N8KW96"/>
<keyword evidence="3" id="KW-1185">Reference proteome</keyword>
<dbReference type="EMBL" id="CAINUL010000016">
    <property type="protein sequence ID" value="CAD0113833.1"/>
    <property type="molecule type" value="Genomic_DNA"/>
</dbReference>
<dbReference type="InterPro" id="IPR027417">
    <property type="entry name" value="P-loop_NTPase"/>
</dbReference>
<name>A0A9N8KW96_9PEZI</name>
<dbReference type="GO" id="GO:0005525">
    <property type="term" value="F:GTP binding"/>
    <property type="evidence" value="ECO:0007669"/>
    <property type="project" value="InterPro"/>
</dbReference>
<dbReference type="Gene3D" id="3.40.50.300">
    <property type="entry name" value="P-loop containing nucleotide triphosphate hydrolases"/>
    <property type="match status" value="1"/>
</dbReference>
<evidence type="ECO:0000313" key="2">
    <source>
        <dbReference type="EMBL" id="CAD0113833.1"/>
    </source>
</evidence>
<reference evidence="2" key="1">
    <citation type="submission" date="2020-06" db="EMBL/GenBank/DDBJ databases">
        <authorList>
            <person name="Onetto C."/>
        </authorList>
    </citation>
    <scope>NUCLEOTIDE SEQUENCE</scope>
</reference>
<evidence type="ECO:0000313" key="3">
    <source>
        <dbReference type="Proteomes" id="UP000745764"/>
    </source>
</evidence>
<comment type="caution">
    <text evidence="2">The sequence shown here is derived from an EMBL/GenBank/DDBJ whole genome shotgun (WGS) entry which is preliminary data.</text>
</comment>
<proteinExistence type="predicted"/>
<evidence type="ECO:0000259" key="1">
    <source>
        <dbReference type="Pfam" id="PF01926"/>
    </source>
</evidence>
<dbReference type="Proteomes" id="UP000745764">
    <property type="component" value="Unassembled WGS sequence"/>
</dbReference>
<protein>
    <recommendedName>
        <fullName evidence="1">G domain-containing protein</fullName>
    </recommendedName>
</protein>
<organism evidence="2 3">
    <name type="scientific">Aureobasidium uvarum</name>
    <dbReference type="NCBI Taxonomy" id="2773716"/>
    <lineage>
        <taxon>Eukaryota</taxon>
        <taxon>Fungi</taxon>
        <taxon>Dikarya</taxon>
        <taxon>Ascomycota</taxon>
        <taxon>Pezizomycotina</taxon>
        <taxon>Dothideomycetes</taxon>
        <taxon>Dothideomycetidae</taxon>
        <taxon>Dothideales</taxon>
        <taxon>Saccotheciaceae</taxon>
        <taxon>Aureobasidium</taxon>
    </lineage>
</organism>
<dbReference type="Pfam" id="PF01926">
    <property type="entry name" value="MMR_HSR1"/>
    <property type="match status" value="1"/>
</dbReference>
<dbReference type="InterPro" id="IPR006073">
    <property type="entry name" value="GTP-bd"/>
</dbReference>
<feature type="domain" description="G" evidence="1">
    <location>
        <begin position="22"/>
        <end position="94"/>
    </location>
</feature>
<dbReference type="OrthoDB" id="59699at2759"/>
<accession>A0A9N8KW96</accession>
<sequence length="326" mass="35865">MRDPWLKLEMEGVPQTSVKACRILVCGRTGVGKSTLINKVFGVPMTIESHMKQGDHDINEAFESDTHPGIIIHDSRGFQAGDAKEVGQFERFIKKRSVIDDPKESAGAVFVSTVSTPTISRMLCDNILRCFGFPKIDPASVNNIMNKIIGWNLKRFLTQQVGHWGLASGSMAVVIVTAGAGTPLLAGLSLLEASSAARIIVKCTCDLILILDRAFKHGGKFVTGSDIELARREYVTTQAQGSWSKRKQVHAQVVRLIPVISKKFWNAVRISNIKVGMEEIIQNNRWSPSAMIGRTDSVQGSLVTKLSAESLRDEEEMTNLFELAKV</sequence>
<dbReference type="SUPFAM" id="SSF52540">
    <property type="entry name" value="P-loop containing nucleoside triphosphate hydrolases"/>
    <property type="match status" value="1"/>
</dbReference>